<dbReference type="GO" id="GO:0043770">
    <property type="term" value="F:demethylmenaquinone methyltransferase activity"/>
    <property type="evidence" value="ECO:0007669"/>
    <property type="project" value="UniProtKB-UniRule"/>
</dbReference>
<dbReference type="SUPFAM" id="SSF53335">
    <property type="entry name" value="S-adenosyl-L-methionine-dependent methyltransferases"/>
    <property type="match status" value="1"/>
</dbReference>
<dbReference type="Gene3D" id="3.40.50.150">
    <property type="entry name" value="Vaccinia Virus protein VP39"/>
    <property type="match status" value="1"/>
</dbReference>
<evidence type="ECO:0000256" key="2">
    <source>
        <dbReference type="ARBA" id="ARBA00022603"/>
    </source>
</evidence>
<dbReference type="PROSITE" id="PS51608">
    <property type="entry name" value="SAM_MT_UBIE"/>
    <property type="match status" value="1"/>
</dbReference>
<keyword evidence="7" id="KW-1185">Reference proteome</keyword>
<dbReference type="InterPro" id="IPR004033">
    <property type="entry name" value="UbiE/COQ5_MeTrFase"/>
</dbReference>
<dbReference type="NCBIfam" id="TIGR01934">
    <property type="entry name" value="MenG_MenH_UbiE"/>
    <property type="match status" value="1"/>
</dbReference>
<dbReference type="CDD" id="cd02440">
    <property type="entry name" value="AdoMet_MTases"/>
    <property type="match status" value="1"/>
</dbReference>
<dbReference type="PANTHER" id="PTHR43591">
    <property type="entry name" value="METHYLTRANSFERASE"/>
    <property type="match status" value="1"/>
</dbReference>
<comment type="function">
    <text evidence="5">Methyltransferase required for the conversion of demethylmenaquinol (DMKH2) to menaquinol (MKH2).</text>
</comment>
<dbReference type="EMBL" id="JACHVA010000080">
    <property type="protein sequence ID" value="MBC2601949.1"/>
    <property type="molecule type" value="Genomic_DNA"/>
</dbReference>
<dbReference type="Pfam" id="PF01209">
    <property type="entry name" value="Ubie_methyltran"/>
    <property type="match status" value="1"/>
</dbReference>
<dbReference type="Proteomes" id="UP000525652">
    <property type="component" value="Unassembled WGS sequence"/>
</dbReference>
<evidence type="ECO:0000256" key="1">
    <source>
        <dbReference type="ARBA" id="ARBA00022428"/>
    </source>
</evidence>
<dbReference type="EC" id="2.1.1.163" evidence="5"/>
<dbReference type="HAMAP" id="MF_01813">
    <property type="entry name" value="MenG_UbiE_methyltr"/>
    <property type="match status" value="1"/>
</dbReference>
<dbReference type="GO" id="GO:0009234">
    <property type="term" value="P:menaquinone biosynthetic process"/>
    <property type="evidence" value="ECO:0007669"/>
    <property type="project" value="UniProtKB-UniRule"/>
</dbReference>
<name>A0A7X1AXY6_9BACT</name>
<dbReference type="NCBIfam" id="NF001244">
    <property type="entry name" value="PRK00216.1-5"/>
    <property type="match status" value="1"/>
</dbReference>
<comment type="caution">
    <text evidence="6">The sequence shown here is derived from an EMBL/GenBank/DDBJ whole genome shotgun (WGS) entry which is preliminary data.</text>
</comment>
<feature type="binding site" evidence="5">
    <location>
        <position position="65"/>
    </location>
    <ligand>
        <name>S-adenosyl-L-methionine</name>
        <dbReference type="ChEBI" id="CHEBI:59789"/>
    </ligand>
</feature>
<feature type="binding site" evidence="5">
    <location>
        <begin position="111"/>
        <end position="112"/>
    </location>
    <ligand>
        <name>S-adenosyl-L-methionine</name>
        <dbReference type="ChEBI" id="CHEBI:59789"/>
    </ligand>
</feature>
<evidence type="ECO:0000256" key="3">
    <source>
        <dbReference type="ARBA" id="ARBA00022679"/>
    </source>
</evidence>
<evidence type="ECO:0000313" key="7">
    <source>
        <dbReference type="Proteomes" id="UP000525652"/>
    </source>
</evidence>
<protein>
    <recommendedName>
        <fullName evidence="5">Demethylmenaquinone methyltransferase</fullName>
        <ecNumber evidence="5">2.1.1.163</ecNumber>
    </recommendedName>
</protein>
<dbReference type="UniPathway" id="UPA00079">
    <property type="reaction ID" value="UER00169"/>
</dbReference>
<dbReference type="PANTHER" id="PTHR43591:SF24">
    <property type="entry name" value="2-METHOXY-6-POLYPRENYL-1,4-BENZOQUINOL METHYLASE, MITOCHONDRIAL"/>
    <property type="match status" value="1"/>
</dbReference>
<reference evidence="6 7" key="1">
    <citation type="submission" date="2020-07" db="EMBL/GenBank/DDBJ databases">
        <authorList>
            <person name="Feng X."/>
        </authorList>
    </citation>
    <scope>NUCLEOTIDE SEQUENCE [LARGE SCALE GENOMIC DNA]</scope>
    <source>
        <strain evidence="6 7">JCM14086</strain>
    </source>
</reference>
<evidence type="ECO:0000313" key="6">
    <source>
        <dbReference type="EMBL" id="MBC2601949.1"/>
    </source>
</evidence>
<dbReference type="InterPro" id="IPR029063">
    <property type="entry name" value="SAM-dependent_MTases_sf"/>
</dbReference>
<comment type="caution">
    <text evidence="5">Lacks conserved residue(s) required for the propagation of feature annotation.</text>
</comment>
<feature type="binding site" evidence="5">
    <location>
        <position position="86"/>
    </location>
    <ligand>
        <name>S-adenosyl-L-methionine</name>
        <dbReference type="ChEBI" id="CHEBI:59789"/>
    </ligand>
</feature>
<accession>A0A7X1AXY6</accession>
<proteinExistence type="inferred from homology"/>
<comment type="similarity">
    <text evidence="5">Belongs to the class I-like SAM-binding methyltransferase superfamily. MenG/UbiE family.</text>
</comment>
<organism evidence="6 7">
    <name type="scientific">Puniceicoccus vermicola</name>
    <dbReference type="NCBI Taxonomy" id="388746"/>
    <lineage>
        <taxon>Bacteria</taxon>
        <taxon>Pseudomonadati</taxon>
        <taxon>Verrucomicrobiota</taxon>
        <taxon>Opitutia</taxon>
        <taxon>Puniceicoccales</taxon>
        <taxon>Puniceicoccaceae</taxon>
        <taxon>Puniceicoccus</taxon>
    </lineage>
</organism>
<keyword evidence="3 5" id="KW-0808">Transferase</keyword>
<evidence type="ECO:0000256" key="5">
    <source>
        <dbReference type="HAMAP-Rule" id="MF_01813"/>
    </source>
</evidence>
<dbReference type="RefSeq" id="WP_185692649.1">
    <property type="nucleotide sequence ID" value="NZ_JACHVA010000080.1"/>
</dbReference>
<comment type="pathway">
    <text evidence="5">Quinol/quinone metabolism; menaquinone biosynthesis; menaquinol from 1,4-dihydroxy-2-naphthoate: step 2/2.</text>
</comment>
<dbReference type="InterPro" id="IPR023576">
    <property type="entry name" value="UbiE/COQ5_MeTrFase_CS"/>
</dbReference>
<keyword evidence="2 5" id="KW-0489">Methyltransferase</keyword>
<gene>
    <name evidence="6" type="primary">ubiE</name>
    <name evidence="5" type="synonym">menG</name>
    <name evidence="6" type="ORF">H5P30_09165</name>
</gene>
<sequence>MDKTASTPPKIESEGVNRMFAGIADRYDRANRCLSLGIDVYWRSRTVRRVRKAAPQRVIDLATGSGDIALALRKKLPASTEVIGMDFCEEMLDEARKKAKGIEGVTFQTGDCLNLPLEDNFTDICTIGFGLRNFEDRDAGLREMLRVLRPGGSLLVLEFSQPYAILRPFYYFYLNKILPTLAAKITGDVDAYRYLGGTIGAFPSRDELSQQIRDAGYAKVNSTPLTGGIVALHQAWKAE</sequence>
<dbReference type="AlphaFoldDB" id="A0A7X1AXY6"/>
<comment type="catalytic activity">
    <reaction evidence="5">
        <text>a 2-demethylmenaquinol + S-adenosyl-L-methionine = a menaquinol + S-adenosyl-L-homocysteine + H(+)</text>
        <dbReference type="Rhea" id="RHEA:42640"/>
        <dbReference type="Rhea" id="RHEA-COMP:9539"/>
        <dbReference type="Rhea" id="RHEA-COMP:9563"/>
        <dbReference type="ChEBI" id="CHEBI:15378"/>
        <dbReference type="ChEBI" id="CHEBI:18151"/>
        <dbReference type="ChEBI" id="CHEBI:55437"/>
        <dbReference type="ChEBI" id="CHEBI:57856"/>
        <dbReference type="ChEBI" id="CHEBI:59789"/>
        <dbReference type="EC" id="2.1.1.163"/>
    </reaction>
</comment>
<keyword evidence="4 5" id="KW-0949">S-adenosyl-L-methionine</keyword>
<keyword evidence="1 5" id="KW-0474">Menaquinone biosynthesis</keyword>
<evidence type="ECO:0000256" key="4">
    <source>
        <dbReference type="ARBA" id="ARBA00022691"/>
    </source>
</evidence>
<dbReference type="GO" id="GO:0032259">
    <property type="term" value="P:methylation"/>
    <property type="evidence" value="ECO:0007669"/>
    <property type="project" value="UniProtKB-KW"/>
</dbReference>
<dbReference type="PROSITE" id="PS01183">
    <property type="entry name" value="UBIE_1"/>
    <property type="match status" value="1"/>
</dbReference>
<dbReference type="PROSITE" id="PS01184">
    <property type="entry name" value="UBIE_2"/>
    <property type="match status" value="1"/>
</dbReference>